<evidence type="ECO:0000256" key="1">
    <source>
        <dbReference type="SAM" id="MobiDB-lite"/>
    </source>
</evidence>
<dbReference type="STRING" id="121290.APY04_3289"/>
<evidence type="ECO:0000313" key="2">
    <source>
        <dbReference type="EMBL" id="KWT64277.1"/>
    </source>
</evidence>
<sequence length="485" mass="55159">MSSIDAQAASAPIATDYSSARADGPPQEAPGTVTGTDDEVSAFDAISPESERARERFIPVTRFALLDRLTSPTAWPNGQAQEARRFFRYLDHWRRQQYTAELHELEETYEPFSPDSDLLMTRAFSPDERAVMQQRILRGMERILQQANYVQIQHSDVAQILTQDSAYGLDLHVDLCAFDELLLFYRGASSRRNHRRRWNKFYLREEFDVPIFQRLFLLFKVKPFEKHVREVMQTQQLNRRDAEKFVKKARETIPSEVKESCVYMKLFKNIPRSDIEMVFPNTRVRFRFYDKLRLSATAGGGLTLGTVSAAGKIAMLASNPVAAATALFGLGGIAFRQTMNFMNQKQRYMVVMAQNLYFHAMADNRGVMLKLAARAAEEDIKEEMLLYSVLAKEDAYMQDIEAIDAAIEQYLASSFGVSVDFDISDALERLTADGLVVEQPDGRLLTMPPAEAALHIDKKWDLFLDELPDPVSAEGMEFEGYSGSR</sequence>
<dbReference type="EMBL" id="LMTR01000093">
    <property type="protein sequence ID" value="KWT64277.1"/>
    <property type="molecule type" value="Genomic_DNA"/>
</dbReference>
<dbReference type="RefSeq" id="WP_068464727.1">
    <property type="nucleotide sequence ID" value="NZ_LMTR01000093.1"/>
</dbReference>
<dbReference type="InterPro" id="IPR022227">
    <property type="entry name" value="DUF3754"/>
</dbReference>
<accession>A0A109B9S5</accession>
<gene>
    <name evidence="2" type="ORF">APY04_3289</name>
</gene>
<evidence type="ECO:0008006" key="4">
    <source>
        <dbReference type="Google" id="ProtNLM"/>
    </source>
</evidence>
<dbReference type="OrthoDB" id="445083at2"/>
<evidence type="ECO:0000313" key="3">
    <source>
        <dbReference type="Proteomes" id="UP000059074"/>
    </source>
</evidence>
<comment type="caution">
    <text evidence="2">The sequence shown here is derived from an EMBL/GenBank/DDBJ whole genome shotgun (WGS) entry which is preliminary data.</text>
</comment>
<proteinExistence type="predicted"/>
<dbReference type="PANTHER" id="PTHR33645">
    <property type="entry name" value="AMINOPEPTIDASE (DUF3754)"/>
    <property type="match status" value="1"/>
</dbReference>
<feature type="region of interest" description="Disordered" evidence="1">
    <location>
        <begin position="1"/>
        <end position="38"/>
    </location>
</feature>
<name>A0A109B9S5_HYPSL</name>
<dbReference type="PATRIC" id="fig|121290.4.peg.721"/>
<dbReference type="AlphaFoldDB" id="A0A109B9S5"/>
<dbReference type="Pfam" id="PF12576">
    <property type="entry name" value="DUF3754"/>
    <property type="match status" value="1"/>
</dbReference>
<keyword evidence="3" id="KW-1185">Reference proteome</keyword>
<dbReference type="PANTHER" id="PTHR33645:SF11">
    <property type="entry name" value="AMINOPEPTIDASE (DUF3754)"/>
    <property type="match status" value="1"/>
</dbReference>
<protein>
    <recommendedName>
        <fullName evidence="4">DUF3754 domain-containing protein</fullName>
    </recommendedName>
</protein>
<dbReference type="Proteomes" id="UP000059074">
    <property type="component" value="Unassembled WGS sequence"/>
</dbReference>
<reference evidence="2 3" key="1">
    <citation type="submission" date="2015-10" db="EMBL/GenBank/DDBJ databases">
        <title>Transcriptomic analysis of a linuron degrading triple-species bacterial consortium.</title>
        <authorList>
            <person name="Albers P."/>
        </authorList>
    </citation>
    <scope>NUCLEOTIDE SEQUENCE [LARGE SCALE GENOMIC DNA]</scope>
    <source>
        <strain evidence="2 3">WDL6</strain>
    </source>
</reference>
<organism evidence="2 3">
    <name type="scientific">Hyphomicrobium sulfonivorans</name>
    <dbReference type="NCBI Taxonomy" id="121290"/>
    <lineage>
        <taxon>Bacteria</taxon>
        <taxon>Pseudomonadati</taxon>
        <taxon>Pseudomonadota</taxon>
        <taxon>Alphaproteobacteria</taxon>
        <taxon>Hyphomicrobiales</taxon>
        <taxon>Hyphomicrobiaceae</taxon>
        <taxon>Hyphomicrobium</taxon>
    </lineage>
</organism>